<dbReference type="InterPro" id="IPR016181">
    <property type="entry name" value="Acyl_CoA_acyltransferase"/>
</dbReference>
<dbReference type="STRING" id="1642647.PSM36_3243"/>
<dbReference type="InterPro" id="IPR051554">
    <property type="entry name" value="Acetyltransferase_Eis"/>
</dbReference>
<dbReference type="Pfam" id="PF13527">
    <property type="entry name" value="Acetyltransf_9"/>
    <property type="match status" value="1"/>
</dbReference>
<keyword evidence="3" id="KW-1185">Reference proteome</keyword>
<dbReference type="Proteomes" id="UP000187464">
    <property type="component" value="Chromosome I"/>
</dbReference>
<dbReference type="Gene3D" id="3.30.1050.10">
    <property type="entry name" value="SCP2 sterol-binding domain"/>
    <property type="match status" value="1"/>
</dbReference>
<organism evidence="2 3">
    <name type="scientific">Proteiniphilum saccharofermentans</name>
    <dbReference type="NCBI Taxonomy" id="1642647"/>
    <lineage>
        <taxon>Bacteria</taxon>
        <taxon>Pseudomonadati</taxon>
        <taxon>Bacteroidota</taxon>
        <taxon>Bacteroidia</taxon>
        <taxon>Bacteroidales</taxon>
        <taxon>Dysgonomonadaceae</taxon>
        <taxon>Proteiniphilum</taxon>
    </lineage>
</organism>
<dbReference type="RefSeq" id="WP_076931741.1">
    <property type="nucleotide sequence ID" value="NZ_LT605205.1"/>
</dbReference>
<keyword evidence="2" id="KW-0808">Transferase</keyword>
<dbReference type="Gene3D" id="3.40.630.30">
    <property type="match status" value="1"/>
</dbReference>
<dbReference type="EMBL" id="LT605205">
    <property type="protein sequence ID" value="SCD22029.1"/>
    <property type="molecule type" value="Genomic_DNA"/>
</dbReference>
<name>A0A1R3T7G9_9BACT</name>
<dbReference type="InterPro" id="IPR025559">
    <property type="entry name" value="Eis_dom"/>
</dbReference>
<evidence type="ECO:0000313" key="3">
    <source>
        <dbReference type="Proteomes" id="UP000187464"/>
    </source>
</evidence>
<protein>
    <submittedName>
        <fullName evidence="2">Putative acetyltransferase</fullName>
    </submittedName>
</protein>
<dbReference type="AlphaFoldDB" id="A0A1R3T7G9"/>
<dbReference type="GO" id="GO:0030649">
    <property type="term" value="P:aminoglycoside antibiotic catabolic process"/>
    <property type="evidence" value="ECO:0007669"/>
    <property type="project" value="TreeGrafter"/>
</dbReference>
<dbReference type="SUPFAM" id="SSF55718">
    <property type="entry name" value="SCP-like"/>
    <property type="match status" value="1"/>
</dbReference>
<dbReference type="KEGG" id="psac:PSM36_3243"/>
<dbReference type="Pfam" id="PF13530">
    <property type="entry name" value="SCP2_2"/>
    <property type="match status" value="1"/>
</dbReference>
<evidence type="ECO:0000259" key="1">
    <source>
        <dbReference type="PROSITE" id="PS51186"/>
    </source>
</evidence>
<gene>
    <name evidence="2" type="ORF">PSM36_3243</name>
</gene>
<sequence length="291" mass="34105">MIQFADETIRPQVREIWKTVFGDPDNYMDVYFRHKYRDENTLVYVVEGKAIASLQMLPYLFTFCGTEIPILYIAGVSTLPEYRRRGYINQLLVRSFEEAARRDISLMLLVPQEEWLLEFYDRYGFAQTFDAGITELPSLKALVEKYPGDLHAAFREFDTLFRRKDMTVQKSFDDFRAIVEEAALYDFPPVKNLMGMARVIDAEKIVRLFSERHSRNSFSITVNDELLKENNTLFTIENGKVKRGAPIVEPLLTIDIRELAQLLLGYHTSKKEEPFNKLFPEKQPQMHFMLE</sequence>
<reference evidence="2 3" key="1">
    <citation type="submission" date="2016-08" db="EMBL/GenBank/DDBJ databases">
        <authorList>
            <person name="Seilhamer J.J."/>
        </authorList>
    </citation>
    <scope>NUCLEOTIDE SEQUENCE [LARGE SCALE GENOMIC DNA]</scope>
    <source>
        <strain evidence="2">M3/6</strain>
    </source>
</reference>
<dbReference type="CDD" id="cd04301">
    <property type="entry name" value="NAT_SF"/>
    <property type="match status" value="1"/>
</dbReference>
<dbReference type="InterPro" id="IPR000182">
    <property type="entry name" value="GNAT_dom"/>
</dbReference>
<proteinExistence type="predicted"/>
<accession>A0A1R3T7G9</accession>
<dbReference type="PANTHER" id="PTHR37817:SF1">
    <property type="entry name" value="N-ACETYLTRANSFERASE EIS"/>
    <property type="match status" value="1"/>
</dbReference>
<evidence type="ECO:0000313" key="2">
    <source>
        <dbReference type="EMBL" id="SCD22029.1"/>
    </source>
</evidence>
<dbReference type="PANTHER" id="PTHR37817">
    <property type="entry name" value="N-ACETYLTRANSFERASE EIS"/>
    <property type="match status" value="1"/>
</dbReference>
<dbReference type="PROSITE" id="PS51186">
    <property type="entry name" value="GNAT"/>
    <property type="match status" value="1"/>
</dbReference>
<dbReference type="GO" id="GO:0034069">
    <property type="term" value="F:aminoglycoside N-acetyltransferase activity"/>
    <property type="evidence" value="ECO:0007669"/>
    <property type="project" value="TreeGrafter"/>
</dbReference>
<feature type="domain" description="N-acetyltransferase" evidence="1">
    <location>
        <begin position="1"/>
        <end position="149"/>
    </location>
</feature>
<dbReference type="InterPro" id="IPR036527">
    <property type="entry name" value="SCP2_sterol-bd_dom_sf"/>
</dbReference>
<dbReference type="SUPFAM" id="SSF55729">
    <property type="entry name" value="Acyl-CoA N-acyltransferases (Nat)"/>
    <property type="match status" value="1"/>
</dbReference>